<feature type="transmembrane region" description="Helical" evidence="5">
    <location>
        <begin position="187"/>
        <end position="204"/>
    </location>
</feature>
<dbReference type="GO" id="GO:0005886">
    <property type="term" value="C:plasma membrane"/>
    <property type="evidence" value="ECO:0007669"/>
    <property type="project" value="UniProtKB-SubCell"/>
</dbReference>
<reference evidence="6 7" key="1">
    <citation type="submission" date="2019-02" db="EMBL/GenBank/DDBJ databases">
        <title>Deep-cultivation of Planctomycetes and their phenomic and genomic characterization uncovers novel biology.</title>
        <authorList>
            <person name="Wiegand S."/>
            <person name="Jogler M."/>
            <person name="Boedeker C."/>
            <person name="Pinto D."/>
            <person name="Vollmers J."/>
            <person name="Rivas-Marin E."/>
            <person name="Kohn T."/>
            <person name="Peeters S.H."/>
            <person name="Heuer A."/>
            <person name="Rast P."/>
            <person name="Oberbeckmann S."/>
            <person name="Bunk B."/>
            <person name="Jeske O."/>
            <person name="Meyerdierks A."/>
            <person name="Storesund J.E."/>
            <person name="Kallscheuer N."/>
            <person name="Luecker S."/>
            <person name="Lage O.M."/>
            <person name="Pohl T."/>
            <person name="Merkel B.J."/>
            <person name="Hornburger P."/>
            <person name="Mueller R.-W."/>
            <person name="Bruemmer F."/>
            <person name="Labrenz M."/>
            <person name="Spormann A.M."/>
            <person name="Op den Camp H."/>
            <person name="Overmann J."/>
            <person name="Amann R."/>
            <person name="Jetten M.S.M."/>
            <person name="Mascher T."/>
            <person name="Medema M.H."/>
            <person name="Devos D.P."/>
            <person name="Kaster A.-K."/>
            <person name="Ovreas L."/>
            <person name="Rohde M."/>
            <person name="Galperin M.Y."/>
            <person name="Jogler C."/>
        </authorList>
    </citation>
    <scope>NUCLEOTIDE SEQUENCE [LARGE SCALE GENOMIC DNA]</scope>
    <source>
        <strain evidence="6 7">HG66A1</strain>
    </source>
</reference>
<accession>A0A517PJY6</accession>
<keyword evidence="5" id="KW-1133">Transmembrane helix</keyword>
<evidence type="ECO:0000256" key="4">
    <source>
        <dbReference type="ARBA" id="ARBA00022833"/>
    </source>
</evidence>
<keyword evidence="7" id="KW-1185">Reference proteome</keyword>
<dbReference type="GO" id="GO:0005385">
    <property type="term" value="F:zinc ion transmembrane transporter activity"/>
    <property type="evidence" value="ECO:0007669"/>
    <property type="project" value="TreeGrafter"/>
</dbReference>
<organism evidence="6 7">
    <name type="scientific">Gimesia chilikensis</name>
    <dbReference type="NCBI Taxonomy" id="2605989"/>
    <lineage>
        <taxon>Bacteria</taxon>
        <taxon>Pseudomonadati</taxon>
        <taxon>Planctomycetota</taxon>
        <taxon>Planctomycetia</taxon>
        <taxon>Planctomycetales</taxon>
        <taxon>Planctomycetaceae</taxon>
        <taxon>Gimesia</taxon>
    </lineage>
</organism>
<protein>
    <submittedName>
        <fullName evidence="6">Zinc transporter ZupT</fullName>
    </submittedName>
</protein>
<evidence type="ECO:0000313" key="6">
    <source>
        <dbReference type="EMBL" id="QDT19698.1"/>
    </source>
</evidence>
<dbReference type="Proteomes" id="UP000320421">
    <property type="component" value="Chromosome"/>
</dbReference>
<evidence type="ECO:0000256" key="1">
    <source>
        <dbReference type="ARBA" id="ARBA00004651"/>
    </source>
</evidence>
<feature type="transmembrane region" description="Helical" evidence="5">
    <location>
        <begin position="216"/>
        <end position="237"/>
    </location>
</feature>
<dbReference type="OrthoDB" id="5766358at2"/>
<dbReference type="EMBL" id="CP036266">
    <property type="protein sequence ID" value="QDT19698.1"/>
    <property type="molecule type" value="Genomic_DNA"/>
</dbReference>
<evidence type="ECO:0000256" key="3">
    <source>
        <dbReference type="ARBA" id="ARBA00022475"/>
    </source>
</evidence>
<comment type="subcellular location">
    <subcellularLocation>
        <location evidence="1">Cell membrane</location>
        <topology evidence="1">Multi-pass membrane protein</topology>
    </subcellularLocation>
</comment>
<evidence type="ECO:0000256" key="5">
    <source>
        <dbReference type="SAM" id="Phobius"/>
    </source>
</evidence>
<feature type="transmembrane region" description="Helical" evidence="5">
    <location>
        <begin position="39"/>
        <end position="59"/>
    </location>
</feature>
<feature type="transmembrane region" description="Helical" evidence="5">
    <location>
        <begin position="6"/>
        <end position="27"/>
    </location>
</feature>
<feature type="transmembrane region" description="Helical" evidence="5">
    <location>
        <begin position="158"/>
        <end position="181"/>
    </location>
</feature>
<evidence type="ECO:0000313" key="7">
    <source>
        <dbReference type="Proteomes" id="UP000320421"/>
    </source>
</evidence>
<keyword evidence="5" id="KW-0472">Membrane</keyword>
<comment type="similarity">
    <text evidence="2">Belongs to the ZIP transporter (TC 2.A.5) family.</text>
</comment>
<keyword evidence="4" id="KW-0862">Zinc</keyword>
<feature type="transmembrane region" description="Helical" evidence="5">
    <location>
        <begin position="71"/>
        <end position="91"/>
    </location>
</feature>
<evidence type="ECO:0000256" key="2">
    <source>
        <dbReference type="ARBA" id="ARBA00006939"/>
    </source>
</evidence>
<dbReference type="PANTHER" id="PTHR11040:SF211">
    <property type="entry name" value="ZINC TRANSPORTER ZIP11"/>
    <property type="match status" value="1"/>
</dbReference>
<dbReference type="RefSeq" id="WP_145181496.1">
    <property type="nucleotide sequence ID" value="NZ_CP036266.1"/>
</dbReference>
<dbReference type="PANTHER" id="PTHR11040">
    <property type="entry name" value="ZINC/IRON TRANSPORTER"/>
    <property type="match status" value="1"/>
</dbReference>
<keyword evidence="5" id="KW-0812">Transmembrane</keyword>
<gene>
    <name evidence="6" type="ORF">HG66A1_14660</name>
</gene>
<dbReference type="AlphaFoldDB" id="A0A517PJY6"/>
<sequence>MSGVLEVIVLTTLAGITIPIGGFLALIERIHPRWLEVEFRHSIIAFGGGVLLAAVALVLVPEGIAEQPPLIAASAILFGGVCFMIVDRILATHKNSASQLIAMLLDFVPESLALGASFATNGESVGLLLAILIGLQNLPEGFNAFRELNSTTTMTKKYILPGFCLLVLLGPISGLIGYYLLALFPRMVGLIMLFAAGGILYLTFQDIAPQAKLERRWAPSLGAVLGFVFGLIAQMVIA</sequence>
<keyword evidence="3" id="KW-1003">Cell membrane</keyword>
<name>A0A517PJY6_9PLAN</name>
<proteinExistence type="inferred from homology"/>